<comment type="similarity">
    <text evidence="2">Belongs to the PI3/PI4-kinase family. ATM subfamily.</text>
</comment>
<feature type="domain" description="FATC" evidence="16">
    <location>
        <begin position="2385"/>
        <end position="2417"/>
    </location>
</feature>
<comment type="catalytic activity">
    <reaction evidence="13">
        <text>L-seryl-[protein] + ATP = O-phospho-L-seryl-[protein] + ADP + H(+)</text>
        <dbReference type="Rhea" id="RHEA:17989"/>
        <dbReference type="Rhea" id="RHEA-COMP:9863"/>
        <dbReference type="Rhea" id="RHEA-COMP:11604"/>
        <dbReference type="ChEBI" id="CHEBI:15378"/>
        <dbReference type="ChEBI" id="CHEBI:29999"/>
        <dbReference type="ChEBI" id="CHEBI:30616"/>
        <dbReference type="ChEBI" id="CHEBI:83421"/>
        <dbReference type="ChEBI" id="CHEBI:456216"/>
        <dbReference type="EC" id="2.7.11.1"/>
    </reaction>
</comment>
<dbReference type="Pfam" id="PF25030">
    <property type="entry name" value="M-HEAT_ATR"/>
    <property type="match status" value="1"/>
</dbReference>
<dbReference type="PANTHER" id="PTHR11139:SF125">
    <property type="entry name" value="SERINE_THREONINE-PROTEIN KINASE MEC1"/>
    <property type="match status" value="1"/>
</dbReference>
<name>A0A8H5FE92_9AGAR</name>
<evidence type="ECO:0000313" key="17">
    <source>
        <dbReference type="EMBL" id="KAF5333584.1"/>
    </source>
</evidence>
<evidence type="ECO:0000256" key="12">
    <source>
        <dbReference type="ARBA" id="ARBA00047899"/>
    </source>
</evidence>
<comment type="catalytic activity">
    <reaction evidence="12">
        <text>L-threonyl-[protein] + ATP = O-phospho-L-threonyl-[protein] + ADP + H(+)</text>
        <dbReference type="Rhea" id="RHEA:46608"/>
        <dbReference type="Rhea" id="RHEA-COMP:11060"/>
        <dbReference type="Rhea" id="RHEA-COMP:11605"/>
        <dbReference type="ChEBI" id="CHEBI:15378"/>
        <dbReference type="ChEBI" id="CHEBI:30013"/>
        <dbReference type="ChEBI" id="CHEBI:30616"/>
        <dbReference type="ChEBI" id="CHEBI:61977"/>
        <dbReference type="ChEBI" id="CHEBI:456216"/>
        <dbReference type="EC" id="2.7.11.1"/>
    </reaction>
</comment>
<dbReference type="Gene3D" id="1.10.1070.11">
    <property type="entry name" value="Phosphatidylinositol 3-/4-kinase, catalytic domain"/>
    <property type="match status" value="1"/>
</dbReference>
<accession>A0A8H5FE92</accession>
<dbReference type="SMART" id="SM01343">
    <property type="entry name" value="FATC"/>
    <property type="match status" value="1"/>
</dbReference>
<keyword evidence="9" id="KW-0067">ATP-binding</keyword>
<dbReference type="InterPro" id="IPR000403">
    <property type="entry name" value="PI3/4_kinase_cat_dom"/>
</dbReference>
<keyword evidence="8" id="KW-0418">Kinase</keyword>
<dbReference type="InterPro" id="IPR011989">
    <property type="entry name" value="ARM-like"/>
</dbReference>
<dbReference type="Pfam" id="PF02259">
    <property type="entry name" value="FAT"/>
    <property type="match status" value="1"/>
</dbReference>
<dbReference type="InterPro" id="IPR056802">
    <property type="entry name" value="ATR-like_M-HEAT"/>
</dbReference>
<dbReference type="InterPro" id="IPR014009">
    <property type="entry name" value="PIK_FAT"/>
</dbReference>
<dbReference type="GO" id="GO:0000723">
    <property type="term" value="P:telomere maintenance"/>
    <property type="evidence" value="ECO:0007669"/>
    <property type="project" value="TreeGrafter"/>
</dbReference>
<evidence type="ECO:0000256" key="10">
    <source>
        <dbReference type="ARBA" id="ARBA00023204"/>
    </source>
</evidence>
<evidence type="ECO:0000256" key="9">
    <source>
        <dbReference type="ARBA" id="ARBA00022840"/>
    </source>
</evidence>
<evidence type="ECO:0000256" key="6">
    <source>
        <dbReference type="ARBA" id="ARBA00022741"/>
    </source>
</evidence>
<dbReference type="Proteomes" id="UP000541558">
    <property type="component" value="Unassembled WGS sequence"/>
</dbReference>
<dbReference type="GO" id="GO:0005694">
    <property type="term" value="C:chromosome"/>
    <property type="evidence" value="ECO:0007669"/>
    <property type="project" value="TreeGrafter"/>
</dbReference>
<keyword evidence="10" id="KW-0234">DNA repair</keyword>
<dbReference type="InterPro" id="IPR011009">
    <property type="entry name" value="Kinase-like_dom_sf"/>
</dbReference>
<dbReference type="InterPro" id="IPR018936">
    <property type="entry name" value="PI3/4_kinase_CS"/>
</dbReference>
<evidence type="ECO:0000256" key="1">
    <source>
        <dbReference type="ARBA" id="ARBA00004123"/>
    </source>
</evidence>
<dbReference type="Gene3D" id="1.25.40.10">
    <property type="entry name" value="Tetratricopeptide repeat domain"/>
    <property type="match status" value="1"/>
</dbReference>
<dbReference type="CDD" id="cd00892">
    <property type="entry name" value="PIKKc_ATR"/>
    <property type="match status" value="1"/>
</dbReference>
<dbReference type="Gene3D" id="1.25.10.10">
    <property type="entry name" value="Leucine-rich Repeat Variant"/>
    <property type="match status" value="1"/>
</dbReference>
<dbReference type="InterPro" id="IPR016024">
    <property type="entry name" value="ARM-type_fold"/>
</dbReference>
<evidence type="ECO:0000256" key="2">
    <source>
        <dbReference type="ARBA" id="ARBA00010769"/>
    </source>
</evidence>
<gene>
    <name evidence="17" type="ORF">D9611_002742</name>
</gene>
<dbReference type="Pfam" id="PF08064">
    <property type="entry name" value="UME"/>
    <property type="match status" value="1"/>
</dbReference>
<dbReference type="Pfam" id="PF02260">
    <property type="entry name" value="FATC"/>
    <property type="match status" value="1"/>
</dbReference>
<dbReference type="PROSITE" id="PS00916">
    <property type="entry name" value="PI3_4_KINASE_2"/>
    <property type="match status" value="1"/>
</dbReference>
<dbReference type="GO" id="GO:0005524">
    <property type="term" value="F:ATP binding"/>
    <property type="evidence" value="ECO:0007669"/>
    <property type="project" value="UniProtKB-KW"/>
</dbReference>
<evidence type="ECO:0000256" key="3">
    <source>
        <dbReference type="ARBA" id="ARBA00012513"/>
    </source>
</evidence>
<dbReference type="InterPro" id="IPR036940">
    <property type="entry name" value="PI3/4_kinase_cat_sf"/>
</dbReference>
<evidence type="ECO:0000256" key="8">
    <source>
        <dbReference type="ARBA" id="ARBA00022777"/>
    </source>
</evidence>
<organism evidence="17 18">
    <name type="scientific">Ephemerocybe angulata</name>
    <dbReference type="NCBI Taxonomy" id="980116"/>
    <lineage>
        <taxon>Eukaryota</taxon>
        <taxon>Fungi</taxon>
        <taxon>Dikarya</taxon>
        <taxon>Basidiomycota</taxon>
        <taxon>Agaricomycotina</taxon>
        <taxon>Agaricomycetes</taxon>
        <taxon>Agaricomycetidae</taxon>
        <taxon>Agaricales</taxon>
        <taxon>Agaricineae</taxon>
        <taxon>Psathyrellaceae</taxon>
        <taxon>Ephemerocybe</taxon>
    </lineage>
</organism>
<dbReference type="InterPro" id="IPR050517">
    <property type="entry name" value="DDR_Repair_Kinase"/>
</dbReference>
<dbReference type="OrthoDB" id="381190at2759"/>
<keyword evidence="5" id="KW-0808">Transferase</keyword>
<feature type="domain" description="FAT" evidence="15">
    <location>
        <begin position="1410"/>
        <end position="1957"/>
    </location>
</feature>
<dbReference type="GO" id="GO:0000077">
    <property type="term" value="P:DNA damage checkpoint signaling"/>
    <property type="evidence" value="ECO:0007669"/>
    <property type="project" value="TreeGrafter"/>
</dbReference>
<keyword evidence="6" id="KW-0547">Nucleotide-binding</keyword>
<evidence type="ECO:0000259" key="14">
    <source>
        <dbReference type="PROSITE" id="PS50290"/>
    </source>
</evidence>
<keyword evidence="4" id="KW-0723">Serine/threonine-protein kinase</keyword>
<dbReference type="InterPro" id="IPR012993">
    <property type="entry name" value="UME"/>
</dbReference>
<dbReference type="InterPro" id="IPR003152">
    <property type="entry name" value="FATC_dom"/>
</dbReference>
<keyword evidence="7" id="KW-0227">DNA damage</keyword>
<proteinExistence type="inferred from homology"/>
<dbReference type="SMART" id="SM00146">
    <property type="entry name" value="PI3Kc"/>
    <property type="match status" value="1"/>
</dbReference>
<keyword evidence="11" id="KW-0539">Nucleus</keyword>
<reference evidence="17 18" key="1">
    <citation type="journal article" date="2020" name="ISME J.">
        <title>Uncovering the hidden diversity of litter-decomposition mechanisms in mushroom-forming fungi.</title>
        <authorList>
            <person name="Floudas D."/>
            <person name="Bentzer J."/>
            <person name="Ahren D."/>
            <person name="Johansson T."/>
            <person name="Persson P."/>
            <person name="Tunlid A."/>
        </authorList>
    </citation>
    <scope>NUCLEOTIDE SEQUENCE [LARGE SCALE GENOMIC DNA]</scope>
    <source>
        <strain evidence="17 18">CBS 175.51</strain>
    </source>
</reference>
<dbReference type="InterPro" id="IPR057564">
    <property type="entry name" value="HEAT_ATR"/>
</dbReference>
<dbReference type="PROSITE" id="PS50290">
    <property type="entry name" value="PI3_4_KINASE_3"/>
    <property type="match status" value="1"/>
</dbReference>
<evidence type="ECO:0000256" key="7">
    <source>
        <dbReference type="ARBA" id="ARBA00022763"/>
    </source>
</evidence>
<dbReference type="SMART" id="SM00802">
    <property type="entry name" value="UME"/>
    <property type="match status" value="1"/>
</dbReference>
<dbReference type="Gene3D" id="3.30.1010.10">
    <property type="entry name" value="Phosphatidylinositol 3-kinase Catalytic Subunit, Chain A, domain 4"/>
    <property type="match status" value="1"/>
</dbReference>
<dbReference type="InterPro" id="IPR003151">
    <property type="entry name" value="PIK-rel_kinase_FAT"/>
</dbReference>
<dbReference type="GO" id="GO:0005634">
    <property type="term" value="C:nucleus"/>
    <property type="evidence" value="ECO:0007669"/>
    <property type="project" value="UniProtKB-SubCell"/>
</dbReference>
<dbReference type="Pfam" id="PF23593">
    <property type="entry name" value="HEAT_ATR"/>
    <property type="match status" value="1"/>
</dbReference>
<evidence type="ECO:0000259" key="15">
    <source>
        <dbReference type="PROSITE" id="PS51189"/>
    </source>
</evidence>
<evidence type="ECO:0000256" key="4">
    <source>
        <dbReference type="ARBA" id="ARBA00022527"/>
    </source>
</evidence>
<feature type="domain" description="PI3K/PI4K catalytic" evidence="14">
    <location>
        <begin position="2064"/>
        <end position="2377"/>
    </location>
</feature>
<dbReference type="PROSITE" id="PS51189">
    <property type="entry name" value="FAT"/>
    <property type="match status" value="1"/>
</dbReference>
<protein>
    <recommendedName>
        <fullName evidence="3">non-specific serine/threonine protein kinase</fullName>
        <ecNumber evidence="3">2.7.11.1</ecNumber>
    </recommendedName>
</protein>
<dbReference type="GO" id="GO:0004674">
    <property type="term" value="F:protein serine/threonine kinase activity"/>
    <property type="evidence" value="ECO:0007669"/>
    <property type="project" value="UniProtKB-KW"/>
</dbReference>
<evidence type="ECO:0000256" key="13">
    <source>
        <dbReference type="ARBA" id="ARBA00048679"/>
    </source>
</evidence>
<dbReference type="EC" id="2.7.11.1" evidence="3"/>
<dbReference type="GO" id="GO:0006281">
    <property type="term" value="P:DNA repair"/>
    <property type="evidence" value="ECO:0007669"/>
    <property type="project" value="UniProtKB-KW"/>
</dbReference>
<dbReference type="PROSITE" id="PS51190">
    <property type="entry name" value="FATC"/>
    <property type="match status" value="1"/>
</dbReference>
<dbReference type="InterPro" id="IPR011990">
    <property type="entry name" value="TPR-like_helical_dom_sf"/>
</dbReference>
<dbReference type="EMBL" id="JAACJK010000109">
    <property type="protein sequence ID" value="KAF5333584.1"/>
    <property type="molecule type" value="Genomic_DNA"/>
</dbReference>
<comment type="subcellular location">
    <subcellularLocation>
        <location evidence="1">Nucleus</location>
    </subcellularLocation>
</comment>
<keyword evidence="18" id="KW-1185">Reference proteome</keyword>
<dbReference type="Pfam" id="PF00454">
    <property type="entry name" value="PI3_PI4_kinase"/>
    <property type="match status" value="1"/>
</dbReference>
<comment type="caution">
    <text evidence="17">The sequence shown here is derived from an EMBL/GenBank/DDBJ whole genome shotgun (WGS) entry which is preliminary data.</text>
</comment>
<evidence type="ECO:0000259" key="16">
    <source>
        <dbReference type="PROSITE" id="PS51190"/>
    </source>
</evidence>
<dbReference type="PANTHER" id="PTHR11139">
    <property type="entry name" value="ATAXIA TELANGIECTASIA MUTATED ATM -RELATED"/>
    <property type="match status" value="1"/>
</dbReference>
<evidence type="ECO:0000256" key="11">
    <source>
        <dbReference type="ARBA" id="ARBA00023242"/>
    </source>
</evidence>
<sequence length="2417" mass="271076">MAASPSSSAPPPHPLDMIQESTTLDELLAILREGFTPQSVEKYGAQRCADFLPSIAAGNLLLLPFPDTAGTWNEVSQKIQFVDATADALRNSFEAFPFLYVKKQDTLPIFFRQLLAILVTLERWLLKDDVEVQPGLPSPAALKHKLWLLVSDIFRQSILEIHLRDDQDTTYDAYDGFIGSIIEFSENLGPVAPPLPYPLTITWFCQGPVQKDPRKFYLQSAVDIPQLIGPTIEHLLLLLFEAAPHHYILETHRSSLLGSLKCFFDFCLTSSCFPDPNLRCHYLLQTFKLCRQLIPLSNDAPTVLTLHNYIGTRLFEGRMDGDIYSDVYNLDETLEEYLKSSLKIVPTRSLIIQAIQTLILPDFAQQDNGPGATVCSLVPYSTPMLNAPQSLATHYLKRCTSDADDDTLLFIQNELAQSSSAEAAALLVDLQKPAKKSSATQPSATQPIPGRLNMKDHIWRREMKTLVSNIISPDPVSWMDDESRPNESPFMRTVLNDVSDRFSRPLERIDPESRIKLAQDIAKLPCLLTLCSGENCLLFRKVDGFHMAHLYVPVLVSLLRGERDEVTYAVKRHVYKAMRSILGHRTEEDPGLDIMGIIFQGLGDMDRSIRLQAGIALGAVLEVYALNISPSPGDDEVLQQLFHRIFRHIENHPGPVKETMIVSLGKIGKIPQDRILCRVICVLFAQLGRPARGPALKGVVSNQIISMAHHHKKKTPYALILPYLEKVAILIVDHMCTQPEIVEDACQLMQVSSNNFLSITLPKTLPPVLVRCDAKTLDMLARHLDKEQHELFVGEGMHLHLAPIFLLKTPEETNKSIDFILGILNQATSIVIDLRQVLPGCTTPLLTEIIVEMGDINPNKAGLARSAIQKVETALKTGHCSQLHQASDPGAFLSAQMLGIMSRIIDMLQDVHGKKSVLAKQKIIRSLGELVLLIGPSIHGVGSQIMATFQTMISVPELSAVTVESWNKFVTTLRPVDLGPYLGATCAAFVSAWPTLPDDSREIVYQTLHFTFSNNIPALRQHLNEIVDLSVVDRLAPIQLKINRARSQTKPEDILYPLLARCSSNNVNVATLSLAELRRFMQSEHRSYLQSSASGDVFEPIIGRVLSVLYKAACRDGDGTENLRLIAYECIGVLGAVDPYRFEMEHSETDMVLMKNFTEEGETMAFVLHLIQDLLVDAFRSTSDIKYQTNLAYPIQELLKHCGFSSDLVNSGRSAPLKIRNRWNTLSKDVLDVVTPLLEGRFAFNHTSTLKIVVPVYPTQSTYREWLQLWVTHLISKASGSDAKKIFSVFLSVVRSKDVVVAKHLLPHLVLNVLLSGKPEDSDEIRAEINAVLKDQADPESTSTTDKKLLSAQAIFALLDHLNRWARFMRRDMGEKKSGSKRARAGHIIHEGEEQLVRLDSILSNIDQNMMANAAFQCKAYARSLMSFEQQILTLQQTKGADLQEYYDKVHEIYSHLDEPDGMEGISPLILSPSLEHQIREHESTGKWTAAQSCWEVSLQHSPDNLDFHLGLLRCLRNLGHYDTLRNHVKGVLTNHPEWEPSLADFQVESAWMVGAWGDISSLVERVDVQTPGVVLAKVLLAMRRNDSEAVSSSLAVARKVLGTPITASGVDGYRRTYTSVLSLHMTHELEMTYNIAKELPGTSGSRRKALTGLSSVLALRLESTLPTFRCREPILSMRRAGFTLMPSSHSDVVNEVGSSWLASAKIARKAGHWQAAYSAMLQARQHDANLYFVESAKLLKAAGEPLKALQELESHMRSAGLTADSTVVDLTVSEEETAKVKGKLHLLRARWMNESERYDATAILTAFQVANELDKSLESSHFYFGSFYDTCFKELKPSELKRGIKMNIYTVRHYAKAIKLGSKYIYHTVPRLLTLWLDNGEKAAPGDDWFPKMNLAVKSAIKEIPAYKWFTAFPQIVSRVVHSSTEVFEILGSLIVSIMQEYPGQALWLFSSALRSTNPVRKKHGMAIMDMLKSTPSGNKKLHTLIKDMLNLTAGLLALCDRWMDPNRTVLSISRDYPELKSLGSSPLLIPLQDSLTANLPSSSSAEGVHQPFPPDPPTFSHFAEEVEVMKSLAKPRKITIYGHDGQVYMFLGKPKDDLRKDARLMDFNSIINKLLKANSDARRRQLHIRTYGVVTLNEECGFIQWVPNTIPIRPVLVKIYDAKQIKTWNNEISQIFQRIKLEKSDAKAEEIFKNEVMAFIPPVFHEWFIETFPEPSAWLASRLSYGRTAAVMSMVGYILGLGDRHCENILLDVNSGDMVHVDFNCLFERGKLLETPERVPFRLTQNIVDGLGITGVEGVFRVACELTMDILRQNKDSLMSVLDAFIHDPLVEWEEEKRKQDRTNRNRLKLSTASIAKNSLEPIEKKLEGYYDVTKAKHETTRKLLSTNNLVESLIQDATNQAYLAKMYPGWAPWH</sequence>
<dbReference type="SUPFAM" id="SSF48371">
    <property type="entry name" value="ARM repeat"/>
    <property type="match status" value="1"/>
</dbReference>
<dbReference type="SUPFAM" id="SSF56112">
    <property type="entry name" value="Protein kinase-like (PK-like)"/>
    <property type="match status" value="1"/>
</dbReference>
<evidence type="ECO:0000256" key="5">
    <source>
        <dbReference type="ARBA" id="ARBA00022679"/>
    </source>
</evidence>
<evidence type="ECO:0000313" key="18">
    <source>
        <dbReference type="Proteomes" id="UP000541558"/>
    </source>
</evidence>